<dbReference type="Proteomes" id="UP000729402">
    <property type="component" value="Unassembled WGS sequence"/>
</dbReference>
<reference evidence="2" key="2">
    <citation type="submission" date="2021-02" db="EMBL/GenBank/DDBJ databases">
        <authorList>
            <person name="Kimball J.A."/>
            <person name="Haas M.W."/>
            <person name="Macchietto M."/>
            <person name="Kono T."/>
            <person name="Duquette J."/>
            <person name="Shao M."/>
        </authorList>
    </citation>
    <scope>NUCLEOTIDE SEQUENCE</scope>
    <source>
        <tissue evidence="2">Fresh leaf tissue</tissue>
    </source>
</reference>
<evidence type="ECO:0000313" key="2">
    <source>
        <dbReference type="EMBL" id="KAG8092397.1"/>
    </source>
</evidence>
<protein>
    <submittedName>
        <fullName evidence="2">Uncharacterized protein</fullName>
    </submittedName>
</protein>
<name>A0A8J6BPN0_ZIZPA</name>
<dbReference type="PANTHER" id="PTHR34361">
    <property type="entry name" value="OS08G0157800 PROTEIN"/>
    <property type="match status" value="1"/>
</dbReference>
<accession>A0A8J6BPN0</accession>
<comment type="caution">
    <text evidence="2">The sequence shown here is derived from an EMBL/GenBank/DDBJ whole genome shotgun (WGS) entry which is preliminary data.</text>
</comment>
<feature type="region of interest" description="Disordered" evidence="1">
    <location>
        <begin position="112"/>
        <end position="133"/>
    </location>
</feature>
<feature type="region of interest" description="Disordered" evidence="1">
    <location>
        <begin position="673"/>
        <end position="700"/>
    </location>
</feature>
<evidence type="ECO:0000256" key="1">
    <source>
        <dbReference type="SAM" id="MobiDB-lite"/>
    </source>
</evidence>
<keyword evidence="3" id="KW-1185">Reference proteome</keyword>
<feature type="compositionally biased region" description="Basic and acidic residues" evidence="1">
    <location>
        <begin position="1"/>
        <end position="10"/>
    </location>
</feature>
<organism evidence="2 3">
    <name type="scientific">Zizania palustris</name>
    <name type="common">Northern wild rice</name>
    <dbReference type="NCBI Taxonomy" id="103762"/>
    <lineage>
        <taxon>Eukaryota</taxon>
        <taxon>Viridiplantae</taxon>
        <taxon>Streptophyta</taxon>
        <taxon>Embryophyta</taxon>
        <taxon>Tracheophyta</taxon>
        <taxon>Spermatophyta</taxon>
        <taxon>Magnoliopsida</taxon>
        <taxon>Liliopsida</taxon>
        <taxon>Poales</taxon>
        <taxon>Poaceae</taxon>
        <taxon>BOP clade</taxon>
        <taxon>Oryzoideae</taxon>
        <taxon>Oryzeae</taxon>
        <taxon>Zizaniinae</taxon>
        <taxon>Zizania</taxon>
    </lineage>
</organism>
<feature type="compositionally biased region" description="Polar residues" evidence="1">
    <location>
        <begin position="679"/>
        <end position="695"/>
    </location>
</feature>
<proteinExistence type="predicted"/>
<dbReference type="AlphaFoldDB" id="A0A8J6BPN0"/>
<dbReference type="EMBL" id="JAAALK010000080">
    <property type="protein sequence ID" value="KAG8092397.1"/>
    <property type="molecule type" value="Genomic_DNA"/>
</dbReference>
<feature type="compositionally biased region" description="Pro residues" evidence="1">
    <location>
        <begin position="37"/>
        <end position="46"/>
    </location>
</feature>
<evidence type="ECO:0000313" key="3">
    <source>
        <dbReference type="Proteomes" id="UP000729402"/>
    </source>
</evidence>
<reference evidence="2" key="1">
    <citation type="journal article" date="2021" name="bioRxiv">
        <title>Whole Genome Assembly and Annotation of Northern Wild Rice, Zizania palustris L., Supports a Whole Genome Duplication in the Zizania Genus.</title>
        <authorList>
            <person name="Haas M."/>
            <person name="Kono T."/>
            <person name="Macchietto M."/>
            <person name="Millas R."/>
            <person name="McGilp L."/>
            <person name="Shao M."/>
            <person name="Duquette J."/>
            <person name="Hirsch C.N."/>
            <person name="Kimball J."/>
        </authorList>
    </citation>
    <scope>NUCLEOTIDE SEQUENCE</scope>
    <source>
        <tissue evidence="2">Fresh leaf tissue</tissue>
    </source>
</reference>
<feature type="compositionally biased region" description="Basic and acidic residues" evidence="1">
    <location>
        <begin position="811"/>
        <end position="825"/>
    </location>
</feature>
<dbReference type="PANTHER" id="PTHR34361:SF10">
    <property type="entry name" value="EXPRESSED PROTEIN"/>
    <property type="match status" value="1"/>
</dbReference>
<feature type="compositionally biased region" description="Low complexity" evidence="1">
    <location>
        <begin position="17"/>
        <end position="36"/>
    </location>
</feature>
<feature type="region of interest" description="Disordered" evidence="1">
    <location>
        <begin position="801"/>
        <end position="826"/>
    </location>
</feature>
<sequence>MLPYPGDRRGSPPPSYAAPCSSSSLSPSAAPFTVDCPPRPADPRVPNPGRDLPTAPPIYAAGDWGSAPWMEPPVSYMSPVAAPPAHKGEAPESASYDIFSGTHFGNFLDMHPLRPESSQSKSTKRPGTWRGSSEVLSSGLGPSVFSQQQNAFVGKSENVEPYPTRQDLYRYPSVYAPYDKYVTQLLSRSTDAQPPILCTPSVNPSEVAEQVIPVINKNIGESFSSFSSYMNPCRINLDCFDCMWHEQNDLGHQTTDKHHENWSGSMSNASIGGNHQLNSLGEDHHVGRCLGNGRPMQESSEMKDWGSFNSRISPSEVGCVLPCEFSSELPDINNTTVDSPCWKGAPVGYHPSFGIIKNTDTPHYVKGAGSYNSSRQTKKAPESDALKTLKLPVTQQNIDDHKEVPRVSIGVQNDIGMYFPEDQHSRRQRCCASGEDFKNVLAVSRQELPSPVSKAYITEESIKKVPNHLDSAPRFPVDSLSEILCVNVSSQAAGTEESIQPQILTKGGQEQLHCYSDAGGDMLKTSCESSSKTRAVFLKQMHDLSMMLLSTCNGGSLLQEYEEELLQSVIQNLRDASSSRSKVENMNGSRNILWMAMPEHSVGENTPELKTSISQAFAKLPADKSLDGTNVSQLLIYKNLWIEAEASACKLKYELQLARVKLATMKNHIKTQKVPIDSSGGNKASVSTISNSKPQNHTKESTACPVNFQYLGGDSGDQPLVVNRSIINGVDADVCARLEFLQLHIDNISSFGENNCKEQEEASKKPCPVEDAVMARLRVLNSRPDNIYDIGMSRLRILKSCPDNTTPLGEESSKHEPDDSKNRVDEIDDAVMSRLNLEVS</sequence>
<gene>
    <name evidence="2" type="ORF">GUJ93_ZPchr0012g21895</name>
</gene>
<dbReference type="OrthoDB" id="611935at2759"/>
<feature type="region of interest" description="Disordered" evidence="1">
    <location>
        <begin position="1"/>
        <end position="59"/>
    </location>
</feature>